<dbReference type="Pfam" id="PF03932">
    <property type="entry name" value="CutC"/>
    <property type="match status" value="1"/>
</dbReference>
<reference evidence="3 4" key="1">
    <citation type="submission" date="2019-02" db="EMBL/GenBank/DDBJ databases">
        <title>Bacterial novel species Emticicia sp. 17J42-9 isolated from soil.</title>
        <authorList>
            <person name="Jung H.-Y."/>
        </authorList>
    </citation>
    <scope>NUCLEOTIDE SEQUENCE [LARGE SCALE GENOMIC DNA]</scope>
    <source>
        <strain evidence="3 4">17J42-9</strain>
    </source>
</reference>
<name>A0A4Q5M2K8_9BACT</name>
<organism evidence="3 4">
    <name type="scientific">Emticicia agri</name>
    <dbReference type="NCBI Taxonomy" id="2492393"/>
    <lineage>
        <taxon>Bacteria</taxon>
        <taxon>Pseudomonadati</taxon>
        <taxon>Bacteroidota</taxon>
        <taxon>Cytophagia</taxon>
        <taxon>Cytophagales</taxon>
        <taxon>Leadbetterellaceae</taxon>
        <taxon>Emticicia</taxon>
    </lineage>
</organism>
<dbReference type="InterPro" id="IPR005627">
    <property type="entry name" value="CutC-like"/>
</dbReference>
<evidence type="ECO:0000256" key="1">
    <source>
        <dbReference type="ARBA" id="ARBA00007768"/>
    </source>
</evidence>
<comment type="caution">
    <text evidence="2">Once thought to be involved in copper homeostasis, experiments in E.coli have shown this is not the case.</text>
</comment>
<protein>
    <recommendedName>
        <fullName evidence="2">PF03932 family protein CutC</fullName>
    </recommendedName>
</protein>
<keyword evidence="2" id="KW-0963">Cytoplasm</keyword>
<comment type="subcellular location">
    <subcellularLocation>
        <location evidence="2">Cytoplasm</location>
    </subcellularLocation>
</comment>
<dbReference type="EMBL" id="SEWF01000010">
    <property type="protein sequence ID" value="RYU96083.1"/>
    <property type="molecule type" value="Genomic_DNA"/>
</dbReference>
<accession>A0A4Q5M2K8</accession>
<dbReference type="HAMAP" id="MF_00795">
    <property type="entry name" value="CutC"/>
    <property type="match status" value="1"/>
</dbReference>
<evidence type="ECO:0000256" key="2">
    <source>
        <dbReference type="HAMAP-Rule" id="MF_00795"/>
    </source>
</evidence>
<sequence length="248" mass="27254">MLEICCFSLESCLIAQKAGAYRIELCGGMFEGGTTPSAGLIKLARQNLTIKLYVMIRPRGGDFCYSETEFEVMKEDIQTAKDLGADGVVFGLLNPYGTIDQTRTKELVDLAHPMKVTFHRAFDVCAEPLKALETIIELGCERILTSGQKNTAIEGIELLKTLAQKADNRIEIMAGAGVSSQNAARLLETGIHALHMTGKGIINSRMEYRKADVSMASAALTNEFEKYEADFDKCKAVAEIITTEKYHL</sequence>
<evidence type="ECO:0000313" key="4">
    <source>
        <dbReference type="Proteomes" id="UP000293162"/>
    </source>
</evidence>
<dbReference type="PANTHER" id="PTHR12598">
    <property type="entry name" value="COPPER HOMEOSTASIS PROTEIN CUTC"/>
    <property type="match status" value="1"/>
</dbReference>
<dbReference type="Proteomes" id="UP000293162">
    <property type="component" value="Unassembled WGS sequence"/>
</dbReference>
<comment type="similarity">
    <text evidence="1 2">Belongs to the CutC family.</text>
</comment>
<dbReference type="GO" id="GO:0005507">
    <property type="term" value="F:copper ion binding"/>
    <property type="evidence" value="ECO:0007669"/>
    <property type="project" value="TreeGrafter"/>
</dbReference>
<dbReference type="RefSeq" id="WP_130020689.1">
    <property type="nucleotide sequence ID" value="NZ_SEWF01000010.1"/>
</dbReference>
<gene>
    <name evidence="2" type="primary">cutC</name>
    <name evidence="3" type="ORF">EWM59_09305</name>
</gene>
<dbReference type="InterPro" id="IPR036822">
    <property type="entry name" value="CutC-like_dom_sf"/>
</dbReference>
<dbReference type="OrthoDB" id="9815677at2"/>
<dbReference type="AlphaFoldDB" id="A0A4Q5M2K8"/>
<evidence type="ECO:0000313" key="3">
    <source>
        <dbReference type="EMBL" id="RYU96083.1"/>
    </source>
</evidence>
<dbReference type="PANTHER" id="PTHR12598:SF0">
    <property type="entry name" value="COPPER HOMEOSTASIS PROTEIN CUTC HOMOLOG"/>
    <property type="match status" value="1"/>
</dbReference>
<keyword evidence="4" id="KW-1185">Reference proteome</keyword>
<dbReference type="SUPFAM" id="SSF110395">
    <property type="entry name" value="CutC-like"/>
    <property type="match status" value="1"/>
</dbReference>
<dbReference type="FunFam" id="3.20.20.380:FF:000001">
    <property type="entry name" value="Copper homeostasis protein CutC"/>
    <property type="match status" value="1"/>
</dbReference>
<dbReference type="Gene3D" id="3.20.20.380">
    <property type="entry name" value="Copper homeostasis (CutC) domain"/>
    <property type="match status" value="1"/>
</dbReference>
<proteinExistence type="inferred from homology"/>
<comment type="caution">
    <text evidence="3">The sequence shown here is derived from an EMBL/GenBank/DDBJ whole genome shotgun (WGS) entry which is preliminary data.</text>
</comment>
<dbReference type="GO" id="GO:0005737">
    <property type="term" value="C:cytoplasm"/>
    <property type="evidence" value="ECO:0007669"/>
    <property type="project" value="UniProtKB-SubCell"/>
</dbReference>